<dbReference type="AlphaFoldDB" id="A0AAJ6P9G0"/>
<evidence type="ECO:0000313" key="2">
    <source>
        <dbReference type="Proteomes" id="UP001223520"/>
    </source>
</evidence>
<organism evidence="1 2">
    <name type="scientific">Halotia branconii CENA392</name>
    <dbReference type="NCBI Taxonomy" id="1539056"/>
    <lineage>
        <taxon>Bacteria</taxon>
        <taxon>Bacillati</taxon>
        <taxon>Cyanobacteriota</taxon>
        <taxon>Cyanophyceae</taxon>
        <taxon>Nostocales</taxon>
        <taxon>Nodulariaceae</taxon>
        <taxon>Halotia</taxon>
    </lineage>
</organism>
<dbReference type="RefSeq" id="WP_281482945.1">
    <property type="nucleotide sequence ID" value="NZ_CP124543.1"/>
</dbReference>
<gene>
    <name evidence="1" type="ORF">QI031_28665</name>
</gene>
<protein>
    <submittedName>
        <fullName evidence="1">Uncharacterized protein</fullName>
    </submittedName>
</protein>
<dbReference type="EMBL" id="CP124543">
    <property type="protein sequence ID" value="WGV25647.1"/>
    <property type="molecule type" value="Genomic_DNA"/>
</dbReference>
<dbReference type="KEGG" id="hbq:QI031_28665"/>
<sequence>MGINKYQPHVFVLPEDDANRQIANRFILNPNLNSRAIQVLPEARGWENAVEIFTNDYAVTMRQYPHRMIVLLIDFDEDEGRLSYVQNQIPEDLNHRVFIIGVLSEPEKLKTDIRKNFESIGEALATDCSNNTNKLWEHNLLKHNKTELERMILSVKPFLFNEK</sequence>
<name>A0AAJ6P9G0_9CYAN</name>
<proteinExistence type="predicted"/>
<accession>A0AAJ6P9G0</accession>
<reference evidence="1 2" key="1">
    <citation type="journal article" date="2023" name="Limnol Oceanogr Lett">
        <title>Environmental adaptations by the intertidal Antarctic cyanobacterium Halotia branconii CENA392 as revealed using long-read genome sequencing.</title>
        <authorList>
            <person name="Dextro R.B."/>
            <person name="Delbaje E."/>
            <person name="Freitas P.N.N."/>
            <person name="Geraldes V."/>
            <person name="Pinto E."/>
            <person name="Long P.F."/>
            <person name="Fiore M.F."/>
        </authorList>
    </citation>
    <scope>NUCLEOTIDE SEQUENCE [LARGE SCALE GENOMIC DNA]</scope>
    <source>
        <strain evidence="1 2">CENA392</strain>
    </source>
</reference>
<dbReference type="Proteomes" id="UP001223520">
    <property type="component" value="Chromosome"/>
</dbReference>
<evidence type="ECO:0000313" key="1">
    <source>
        <dbReference type="EMBL" id="WGV25647.1"/>
    </source>
</evidence>
<keyword evidence="2" id="KW-1185">Reference proteome</keyword>